<feature type="region of interest" description="Disordered" evidence="1">
    <location>
        <begin position="61"/>
        <end position="83"/>
    </location>
</feature>
<organism evidence="2 3">
    <name type="scientific">Pleurodeles waltl</name>
    <name type="common">Iberian ribbed newt</name>
    <dbReference type="NCBI Taxonomy" id="8319"/>
    <lineage>
        <taxon>Eukaryota</taxon>
        <taxon>Metazoa</taxon>
        <taxon>Chordata</taxon>
        <taxon>Craniata</taxon>
        <taxon>Vertebrata</taxon>
        <taxon>Euteleostomi</taxon>
        <taxon>Amphibia</taxon>
        <taxon>Batrachia</taxon>
        <taxon>Caudata</taxon>
        <taxon>Salamandroidea</taxon>
        <taxon>Salamandridae</taxon>
        <taxon>Pleurodelinae</taxon>
        <taxon>Pleurodeles</taxon>
    </lineage>
</organism>
<name>A0AAV7LCQ9_PLEWA</name>
<dbReference type="Proteomes" id="UP001066276">
    <property type="component" value="Chromosome 11"/>
</dbReference>
<feature type="compositionally biased region" description="Basic and acidic residues" evidence="1">
    <location>
        <begin position="61"/>
        <end position="77"/>
    </location>
</feature>
<sequence length="83" mass="9307">MVFSDVALGIFRDAAVGHLGIVPEKESVGSDRGHRWMAEREKGVEHCLDRTIGWGFQRQEETERRCQEGKSGKDDSTVVKMSS</sequence>
<keyword evidence="3" id="KW-1185">Reference proteome</keyword>
<proteinExistence type="predicted"/>
<gene>
    <name evidence="2" type="ORF">NDU88_001303</name>
</gene>
<evidence type="ECO:0000313" key="3">
    <source>
        <dbReference type="Proteomes" id="UP001066276"/>
    </source>
</evidence>
<dbReference type="EMBL" id="JANPWB010000015">
    <property type="protein sequence ID" value="KAJ1088144.1"/>
    <property type="molecule type" value="Genomic_DNA"/>
</dbReference>
<reference evidence="2" key="1">
    <citation type="journal article" date="2022" name="bioRxiv">
        <title>Sequencing and chromosome-scale assembly of the giantPleurodeles waltlgenome.</title>
        <authorList>
            <person name="Brown T."/>
            <person name="Elewa A."/>
            <person name="Iarovenko S."/>
            <person name="Subramanian E."/>
            <person name="Araus A.J."/>
            <person name="Petzold A."/>
            <person name="Susuki M."/>
            <person name="Suzuki K.-i.T."/>
            <person name="Hayashi T."/>
            <person name="Toyoda A."/>
            <person name="Oliveira C."/>
            <person name="Osipova E."/>
            <person name="Leigh N.D."/>
            <person name="Simon A."/>
            <person name="Yun M.H."/>
        </authorList>
    </citation>
    <scope>NUCLEOTIDE SEQUENCE</scope>
    <source>
        <strain evidence="2">20211129_DDA</strain>
        <tissue evidence="2">Liver</tissue>
    </source>
</reference>
<comment type="caution">
    <text evidence="2">The sequence shown here is derived from an EMBL/GenBank/DDBJ whole genome shotgun (WGS) entry which is preliminary data.</text>
</comment>
<evidence type="ECO:0000313" key="2">
    <source>
        <dbReference type="EMBL" id="KAJ1088144.1"/>
    </source>
</evidence>
<protein>
    <submittedName>
        <fullName evidence="2">Uncharacterized protein</fullName>
    </submittedName>
</protein>
<accession>A0AAV7LCQ9</accession>
<evidence type="ECO:0000256" key="1">
    <source>
        <dbReference type="SAM" id="MobiDB-lite"/>
    </source>
</evidence>
<dbReference type="AlphaFoldDB" id="A0AAV7LCQ9"/>